<dbReference type="PANTHER" id="PTHR10336:SF210">
    <property type="entry name" value="1-PHOSPHATIDYLINOSITOL 4,5-BISPHOSPHATE PHOSPHODIESTERASE DELTA-1"/>
    <property type="match status" value="1"/>
</dbReference>
<dbReference type="CDD" id="cd08593">
    <property type="entry name" value="PI-PLCc_delta"/>
    <property type="match status" value="1"/>
</dbReference>
<keyword evidence="8 18" id="KW-0378">Hydrolase</keyword>
<dbReference type="Gene3D" id="3.20.20.190">
    <property type="entry name" value="Phosphatidylinositol (PI) phosphodiesterase"/>
    <property type="match status" value="1"/>
</dbReference>
<dbReference type="SMART" id="SM00149">
    <property type="entry name" value="PLCYc"/>
    <property type="match status" value="1"/>
</dbReference>
<dbReference type="GO" id="GO:0016042">
    <property type="term" value="P:lipid catabolic process"/>
    <property type="evidence" value="ECO:0007669"/>
    <property type="project" value="UniProtKB-KW"/>
</dbReference>
<organism evidence="23 24">
    <name type="scientific">Lates calcarifer</name>
    <name type="common">Barramundi</name>
    <name type="synonym">Holocentrus calcarifer</name>
    <dbReference type="NCBI Taxonomy" id="8187"/>
    <lineage>
        <taxon>Eukaryota</taxon>
        <taxon>Metazoa</taxon>
        <taxon>Chordata</taxon>
        <taxon>Craniata</taxon>
        <taxon>Vertebrata</taxon>
        <taxon>Euteleostomi</taxon>
        <taxon>Actinopterygii</taxon>
        <taxon>Neopterygii</taxon>
        <taxon>Teleostei</taxon>
        <taxon>Neoteleostei</taxon>
        <taxon>Acanthomorphata</taxon>
        <taxon>Carangaria</taxon>
        <taxon>Carangaria incertae sedis</taxon>
        <taxon>Centropomidae</taxon>
        <taxon>Lates</taxon>
    </lineage>
</organism>
<evidence type="ECO:0000256" key="4">
    <source>
        <dbReference type="ARBA" id="ARBA00022490"/>
    </source>
</evidence>
<dbReference type="PROSITE" id="PS00018">
    <property type="entry name" value="EF_HAND_1"/>
    <property type="match status" value="2"/>
</dbReference>
<dbReference type="AlphaFoldDB" id="A0A4W6DBZ5"/>
<dbReference type="Gene3D" id="2.60.40.150">
    <property type="entry name" value="C2 domain"/>
    <property type="match status" value="1"/>
</dbReference>
<feature type="domain" description="C2" evidence="20">
    <location>
        <begin position="588"/>
        <end position="704"/>
    </location>
</feature>
<dbReference type="SMART" id="SM00054">
    <property type="entry name" value="EFh"/>
    <property type="match status" value="2"/>
</dbReference>
<dbReference type="SMART" id="SM00233">
    <property type="entry name" value="PH"/>
    <property type="match status" value="1"/>
</dbReference>
<feature type="binding site" evidence="15">
    <location>
        <begin position="21"/>
        <end position="48"/>
    </location>
    <ligand>
        <name>substrate</name>
    </ligand>
</feature>
<evidence type="ECO:0000256" key="8">
    <source>
        <dbReference type="ARBA" id="ARBA00022801"/>
    </source>
</evidence>
<evidence type="ECO:0000256" key="18">
    <source>
        <dbReference type="RuleBase" id="RU361133"/>
    </source>
</evidence>
<evidence type="ECO:0000256" key="11">
    <source>
        <dbReference type="ARBA" id="ARBA00023098"/>
    </source>
</evidence>
<evidence type="ECO:0000256" key="15">
    <source>
        <dbReference type="PIRSR" id="PIRSR628391-2"/>
    </source>
</evidence>
<gene>
    <name evidence="23" type="primary">PLCD1</name>
    <name evidence="23" type="synonym">plcd1a</name>
</gene>
<dbReference type="InterPro" id="IPR001192">
    <property type="entry name" value="PI-PLC_fam"/>
</dbReference>
<feature type="binding site" evidence="16">
    <location>
        <position position="675"/>
    </location>
    <ligand>
        <name>Ca(2+)</name>
        <dbReference type="ChEBI" id="CHEBI:29108"/>
        <label>5</label>
    </ligand>
</feature>
<feature type="active site" evidence="14">
    <location>
        <position position="299"/>
    </location>
</feature>
<dbReference type="PROSITE" id="PS50003">
    <property type="entry name" value="PH_DOMAIN"/>
    <property type="match status" value="1"/>
</dbReference>
<keyword evidence="12" id="KW-0807">Transducer</keyword>
<proteinExistence type="predicted"/>
<evidence type="ECO:0000259" key="21">
    <source>
        <dbReference type="PROSITE" id="PS50008"/>
    </source>
</evidence>
<dbReference type="SUPFAM" id="SSF50729">
    <property type="entry name" value="PH domain-like"/>
    <property type="match status" value="1"/>
</dbReference>
<comment type="cofactor">
    <cofactor evidence="16">
        <name>Ca(2+)</name>
        <dbReference type="ChEBI" id="CHEBI:29108"/>
    </cofactor>
    <text evidence="16">Binds 3 Ca(2+) ions per subunit. Two of the Ca(2+) ions are bound to the C2 domain.</text>
</comment>
<evidence type="ECO:0000259" key="20">
    <source>
        <dbReference type="PROSITE" id="PS50004"/>
    </source>
</evidence>
<keyword evidence="11 18" id="KW-0443">Lipid metabolism</keyword>
<dbReference type="InterPro" id="IPR015359">
    <property type="entry name" value="PLC_EF-hand-like"/>
</dbReference>
<evidence type="ECO:0000256" key="9">
    <source>
        <dbReference type="ARBA" id="ARBA00022837"/>
    </source>
</evidence>
<dbReference type="Gene3D" id="1.10.238.10">
    <property type="entry name" value="EF-hand"/>
    <property type="match status" value="2"/>
</dbReference>
<evidence type="ECO:0000259" key="22">
    <source>
        <dbReference type="PROSITE" id="PS50222"/>
    </source>
</evidence>
<dbReference type="CDD" id="cd00275">
    <property type="entry name" value="C2_PLC_like"/>
    <property type="match status" value="1"/>
</dbReference>
<feature type="binding site" evidence="16">
    <location>
        <position position="378"/>
    </location>
    <ligand>
        <name>Ca(2+)</name>
        <dbReference type="ChEBI" id="CHEBI:29108"/>
        <label>3</label>
        <note>catalytic</note>
    </ligand>
</feature>
<feature type="binding site" evidence="15">
    <location>
        <position position="429"/>
    </location>
    <ligand>
        <name>substrate</name>
    </ligand>
</feature>
<keyword evidence="24" id="KW-1185">Reference proteome</keyword>
<dbReference type="GeneTree" id="ENSGT00940000158392"/>
<dbReference type="Pfam" id="PF00388">
    <property type="entry name" value="PI-PLC-X"/>
    <property type="match status" value="1"/>
</dbReference>
<feature type="binding site" evidence="15">
    <location>
        <position position="427"/>
    </location>
    <ligand>
        <name>substrate</name>
    </ligand>
</feature>
<dbReference type="Pfam" id="PF16457">
    <property type="entry name" value="PH_12"/>
    <property type="match status" value="1"/>
</dbReference>
<dbReference type="GO" id="GO:0035556">
    <property type="term" value="P:intracellular signal transduction"/>
    <property type="evidence" value="ECO:0007669"/>
    <property type="project" value="InterPro"/>
</dbReference>
<dbReference type="PROSITE" id="PS50222">
    <property type="entry name" value="EF_HAND_2"/>
    <property type="match status" value="1"/>
</dbReference>
<dbReference type="PROSITE" id="PS50007">
    <property type="entry name" value="PIPLC_X_DOMAIN"/>
    <property type="match status" value="1"/>
</dbReference>
<dbReference type="GO" id="GO:0005737">
    <property type="term" value="C:cytoplasm"/>
    <property type="evidence" value="ECO:0007669"/>
    <property type="project" value="UniProtKB-SubCell"/>
</dbReference>
<dbReference type="PROSITE" id="PS50008">
    <property type="entry name" value="PIPLC_Y_DOMAIN"/>
    <property type="match status" value="1"/>
</dbReference>
<comment type="subcellular location">
    <subcellularLocation>
        <location evidence="2">Cleavage furrow</location>
    </subcellularLocation>
    <subcellularLocation>
        <location evidence="1">Cytoplasm</location>
    </subcellularLocation>
</comment>
<feature type="domain" description="EF-hand" evidence="22">
    <location>
        <begin position="129"/>
        <end position="164"/>
    </location>
</feature>
<dbReference type="InterPro" id="IPR001711">
    <property type="entry name" value="PLipase_C_Pinositol-sp_Y"/>
</dbReference>
<keyword evidence="9 16" id="KW-0106">Calcium</keyword>
<evidence type="ECO:0000259" key="19">
    <source>
        <dbReference type="PROSITE" id="PS50003"/>
    </source>
</evidence>
<dbReference type="PRINTS" id="PR00390">
    <property type="entry name" value="PHPHLIPASEC"/>
</dbReference>
<dbReference type="InterPro" id="IPR018247">
    <property type="entry name" value="EF_Hand_1_Ca_BS"/>
</dbReference>
<dbReference type="GO" id="GO:0005509">
    <property type="term" value="F:calcium ion binding"/>
    <property type="evidence" value="ECO:0007669"/>
    <property type="project" value="InterPro"/>
</dbReference>
<dbReference type="EC" id="3.1.4.11" evidence="3 18"/>
<dbReference type="InterPro" id="IPR002048">
    <property type="entry name" value="EF_hand_dom"/>
</dbReference>
<keyword evidence="4" id="KW-0963">Cytoplasm</keyword>
<feature type="binding site" evidence="16">
    <location>
        <position position="300"/>
    </location>
    <ligand>
        <name>Ca(2+)</name>
        <dbReference type="ChEBI" id="CHEBI:29108"/>
        <label>3</label>
        <note>catalytic</note>
    </ligand>
</feature>
<keyword evidence="6 16" id="KW-0479">Metal-binding</keyword>
<dbReference type="SMART" id="SM00239">
    <property type="entry name" value="C2"/>
    <property type="match status" value="1"/>
</dbReference>
<sequence>CSGLEGDADLQFLLNGGELIKIRSTSWKKNRFFKLQEDCKTMWHESRKIFKKNQTFSIDDIDSVRMGRQSEGLNKHTDTSVEEQCFSIIFKARKKNLDLMAPSREEAKRWVSGLNKIINNLHNLSRQQKSEHWIINCMRKADKNEDNKMTLKELKHFLRQINIEVDDTYAADIFKRCDKSNSGSLEGSEIKHFYDLLTHREEIDVIYGKYAETEGQMSTRDLLNFLLNEQREQASFEDALKLIEKYEMDGTAKEKKHMTKDGFLMFLVQEEGSIFNPAHKHVYQDMSQPLNHYYISSSHNTYLMEDQLKGPSSTEAYIKVLMKSCRCVELDCWDGANGEPVIYHGYTLTSKVLFRDVIKAIKDFAFKTSDYPVILSLENHCSVDQQKLMAHHLISMLGDALVTKPLGNTMPTNFPSPEELKGKFLIKGKRLNKLDAVFTNSNTIEEDTVSEEDEAADCKENGQKAKSKKSKIKLAKELSDIVIYCKSVHFNGFEHAKDNQAFYEMSSFKESKAFNLAETSATAFMHHNMDKLSRIYPAGSRTDSSNYNPVPMWNVGCQIVALNFQTPSKEMYLNQGRFLPNGFCGYILKPEFQRSLSSQFDPNTLTRGPWLKRKIFHVMVISAQQLPKINKDKQKSIETHHINNNGFNPMWNQTFQFNIQVPELALVQFVVEDYDSTSQNDLIGQYCLPLTSVQNGYRHVPLLTKRGDVICSAGLFVHLMLLDAQ</sequence>
<dbReference type="InterPro" id="IPR011992">
    <property type="entry name" value="EF-hand-dom_pair"/>
</dbReference>
<reference evidence="23" key="3">
    <citation type="submission" date="2025-09" db="UniProtKB">
        <authorList>
            <consortium name="Ensembl"/>
        </authorList>
    </citation>
    <scope>IDENTIFICATION</scope>
</reference>
<feature type="active site" evidence="14">
    <location>
        <position position="344"/>
    </location>
</feature>
<evidence type="ECO:0000256" key="6">
    <source>
        <dbReference type="ARBA" id="ARBA00022723"/>
    </source>
</evidence>
<evidence type="ECO:0000256" key="12">
    <source>
        <dbReference type="ARBA" id="ARBA00023224"/>
    </source>
</evidence>
<feature type="binding site" evidence="16">
    <location>
        <position position="331"/>
    </location>
    <ligand>
        <name>Ca(2+)</name>
        <dbReference type="ChEBI" id="CHEBI:29108"/>
        <label>3</label>
        <note>catalytic</note>
    </ligand>
</feature>
<dbReference type="InterPro" id="IPR000909">
    <property type="entry name" value="PLipase_C_PInositol-sp_X_dom"/>
</dbReference>
<feature type="binding site" evidence="16">
    <location>
        <position position="674"/>
    </location>
    <ligand>
        <name>Ca(2+)</name>
        <dbReference type="ChEBI" id="CHEBI:29108"/>
        <label>5</label>
    </ligand>
</feature>
<feature type="binding site" evidence="16">
    <location>
        <position position="644"/>
    </location>
    <ligand>
        <name>Ca(2+)</name>
        <dbReference type="ChEBI" id="CHEBI:29108"/>
        <label>4</label>
    </ligand>
</feature>
<dbReference type="Pfam" id="PF09279">
    <property type="entry name" value="EF-hand_like"/>
    <property type="match status" value="1"/>
</dbReference>
<dbReference type="InterPro" id="IPR001849">
    <property type="entry name" value="PH_domain"/>
</dbReference>
<name>A0A4W6DBZ5_LATCA</name>
<feature type="domain" description="PI-PLC Y-box" evidence="21">
    <location>
        <begin position="478"/>
        <end position="594"/>
    </location>
</feature>
<evidence type="ECO:0000256" key="14">
    <source>
        <dbReference type="PIRSR" id="PIRSR628391-1"/>
    </source>
</evidence>
<evidence type="ECO:0000256" key="2">
    <source>
        <dbReference type="ARBA" id="ARBA00004626"/>
    </source>
</evidence>
<evidence type="ECO:0000256" key="5">
    <source>
        <dbReference type="ARBA" id="ARBA00022553"/>
    </source>
</evidence>
<dbReference type="Ensembl" id="ENSLCAT00010022857.1">
    <property type="protein sequence ID" value="ENSLCAP00010022369.1"/>
    <property type="gene ID" value="ENSLCAG00010010456.1"/>
</dbReference>
<dbReference type="InterPro" id="IPR011993">
    <property type="entry name" value="PH-like_dom_sf"/>
</dbReference>
<evidence type="ECO:0000256" key="13">
    <source>
        <dbReference type="ARBA" id="ARBA00023674"/>
    </source>
</evidence>
<accession>A0A4W6DBZ5</accession>
<dbReference type="Gene3D" id="2.30.29.30">
    <property type="entry name" value="Pleckstrin-homology domain (PH domain)/Phosphotyrosine-binding domain (PTB)"/>
    <property type="match status" value="1"/>
</dbReference>
<feature type="domain" description="PH" evidence="19">
    <location>
        <begin position="12"/>
        <end position="119"/>
    </location>
</feature>
<protein>
    <recommendedName>
        <fullName evidence="3 18">Phosphoinositide phospholipase C</fullName>
        <ecNumber evidence="3 18">3.1.4.11</ecNumber>
    </recommendedName>
</protein>
<dbReference type="SUPFAM" id="SSF47473">
    <property type="entry name" value="EF-hand"/>
    <property type="match status" value="1"/>
</dbReference>
<evidence type="ECO:0000313" key="24">
    <source>
        <dbReference type="Proteomes" id="UP000314980"/>
    </source>
</evidence>
<dbReference type="SUPFAM" id="SSF51695">
    <property type="entry name" value="PLC-like phosphodiesterases"/>
    <property type="match status" value="1"/>
</dbReference>
<evidence type="ECO:0000313" key="23">
    <source>
        <dbReference type="Ensembl" id="ENSLCAP00010022369.1"/>
    </source>
</evidence>
<evidence type="ECO:0000256" key="10">
    <source>
        <dbReference type="ARBA" id="ARBA00022963"/>
    </source>
</evidence>
<dbReference type="CDD" id="cd13363">
    <property type="entry name" value="PH_PLC_delta"/>
    <property type="match status" value="1"/>
</dbReference>
<comment type="catalytic activity">
    <reaction evidence="13">
        <text>a 1,2-diacyl-sn-glycero-3-phospho-(1D-myo-inositol-4,5-bisphosphate) + H2O = 1D-myo-inositol 1,4,5-trisphosphate + a 1,2-diacyl-sn-glycerol + H(+)</text>
        <dbReference type="Rhea" id="RHEA:33179"/>
        <dbReference type="ChEBI" id="CHEBI:15377"/>
        <dbReference type="ChEBI" id="CHEBI:15378"/>
        <dbReference type="ChEBI" id="CHEBI:17815"/>
        <dbReference type="ChEBI" id="CHEBI:58456"/>
        <dbReference type="ChEBI" id="CHEBI:203600"/>
        <dbReference type="EC" id="3.1.4.11"/>
    </reaction>
    <physiologicalReaction direction="left-to-right" evidence="13">
        <dbReference type="Rhea" id="RHEA:33180"/>
    </physiologicalReaction>
</comment>
<dbReference type="InterPro" id="IPR028391">
    <property type="entry name" value="PLC-delta1_cat"/>
</dbReference>
<dbReference type="FunFam" id="1.10.238.10:FF:000005">
    <property type="entry name" value="Phosphoinositide phospholipase C"/>
    <property type="match status" value="1"/>
</dbReference>
<evidence type="ECO:0000256" key="1">
    <source>
        <dbReference type="ARBA" id="ARBA00004496"/>
    </source>
</evidence>
<feature type="glycosylation site" description="O-linked (GlcNAc) serine" evidence="17">
    <location>
        <position position="180"/>
    </location>
</feature>
<dbReference type="InterPro" id="IPR046975">
    <property type="entry name" value="PLC-delta1_EF"/>
</dbReference>
<evidence type="ECO:0000256" key="16">
    <source>
        <dbReference type="PIRSR" id="PIRSR628391-3"/>
    </source>
</evidence>
<keyword evidence="17" id="KW-0325">Glycoprotein</keyword>
<feature type="binding site" evidence="15">
    <location>
        <position position="534"/>
    </location>
    <ligand>
        <name>substrate</name>
    </ligand>
</feature>
<reference evidence="24" key="1">
    <citation type="submission" date="2015-09" db="EMBL/GenBank/DDBJ databases">
        <authorList>
            <person name="Sai Rama Sridatta P."/>
        </authorList>
    </citation>
    <scope>NUCLEOTIDE SEQUENCE [LARGE SCALE GENOMIC DNA]</scope>
</reference>
<dbReference type="CDD" id="cd16217">
    <property type="entry name" value="EFh_PI-PLCdelta1"/>
    <property type="match status" value="1"/>
</dbReference>
<keyword evidence="7" id="KW-0677">Repeat</keyword>
<evidence type="ECO:0000256" key="7">
    <source>
        <dbReference type="ARBA" id="ARBA00022737"/>
    </source>
</evidence>
<feature type="binding site" evidence="16">
    <location>
        <position position="673"/>
    </location>
    <ligand>
        <name>Ca(2+)</name>
        <dbReference type="ChEBI" id="CHEBI:29108"/>
        <label>5</label>
    </ligand>
</feature>
<dbReference type="PROSITE" id="PS50004">
    <property type="entry name" value="C2"/>
    <property type="match status" value="1"/>
</dbReference>
<reference evidence="23" key="2">
    <citation type="submission" date="2025-08" db="UniProtKB">
        <authorList>
            <consortium name="Ensembl"/>
        </authorList>
    </citation>
    <scope>IDENTIFICATION</scope>
</reference>
<dbReference type="PANTHER" id="PTHR10336">
    <property type="entry name" value="PHOSPHOINOSITIDE-SPECIFIC PHOSPHOLIPASE C FAMILY PROTEIN"/>
    <property type="match status" value="1"/>
</dbReference>
<dbReference type="FunFam" id="2.30.29.30:FF:000088">
    <property type="entry name" value="Phosphoinositide phospholipase C"/>
    <property type="match status" value="1"/>
</dbReference>
<dbReference type="Proteomes" id="UP000314980">
    <property type="component" value="Unassembled WGS sequence"/>
</dbReference>
<dbReference type="SMART" id="SM00148">
    <property type="entry name" value="PLCXc"/>
    <property type="match status" value="1"/>
</dbReference>
<keyword evidence="5" id="KW-0597">Phosphoprotein</keyword>
<dbReference type="Pfam" id="PF00387">
    <property type="entry name" value="PI-PLC-Y"/>
    <property type="match status" value="1"/>
</dbReference>
<feature type="binding site" evidence="15">
    <location>
        <position position="507"/>
    </location>
    <ligand>
        <name>substrate</name>
    </ligand>
</feature>
<dbReference type="GO" id="GO:0004435">
    <property type="term" value="F:phosphatidylinositol-4,5-bisphosphate phospholipase C activity"/>
    <property type="evidence" value="ECO:0007669"/>
    <property type="project" value="UniProtKB-EC"/>
</dbReference>
<dbReference type="SUPFAM" id="SSF49562">
    <property type="entry name" value="C2 domain (Calcium/lipid-binding domain, CaLB)"/>
    <property type="match status" value="1"/>
</dbReference>
<feature type="binding site" evidence="16">
    <location>
        <position position="329"/>
    </location>
    <ligand>
        <name>Ca(2+)</name>
        <dbReference type="ChEBI" id="CHEBI:29108"/>
        <label>3</label>
        <note>catalytic</note>
    </ligand>
</feature>
<dbReference type="Pfam" id="PF00168">
    <property type="entry name" value="C2"/>
    <property type="match status" value="1"/>
</dbReference>
<dbReference type="InterPro" id="IPR000008">
    <property type="entry name" value="C2_dom"/>
</dbReference>
<keyword evidence="10 18" id="KW-0442">Lipid degradation</keyword>
<evidence type="ECO:0000256" key="3">
    <source>
        <dbReference type="ARBA" id="ARBA00012368"/>
    </source>
</evidence>
<dbReference type="FunFam" id="3.20.20.190:FF:000022">
    <property type="entry name" value="Phosphoinositide phospholipase C"/>
    <property type="match status" value="1"/>
</dbReference>
<dbReference type="FunFam" id="1.10.238.10:FF:000071">
    <property type="entry name" value="Phosphoinositide phospholipase C"/>
    <property type="match status" value="1"/>
</dbReference>
<dbReference type="InterPro" id="IPR035892">
    <property type="entry name" value="C2_domain_sf"/>
</dbReference>
<evidence type="ECO:0000256" key="17">
    <source>
        <dbReference type="PIRSR" id="PIRSR628391-4"/>
    </source>
</evidence>
<dbReference type="InterPro" id="IPR017946">
    <property type="entry name" value="PLC-like_Pdiesterase_TIM-brl"/>
</dbReference>
<dbReference type="GO" id="GO:0032154">
    <property type="term" value="C:cleavage furrow"/>
    <property type="evidence" value="ECO:0007669"/>
    <property type="project" value="UniProtKB-SubCell"/>
</dbReference>